<name>A0AAD4EBR2_9AGAM</name>
<protein>
    <submittedName>
        <fullName evidence="1">Uncharacterized protein</fullName>
    </submittedName>
</protein>
<evidence type="ECO:0000313" key="2">
    <source>
        <dbReference type="Proteomes" id="UP001195769"/>
    </source>
</evidence>
<proteinExistence type="predicted"/>
<evidence type="ECO:0000313" key="1">
    <source>
        <dbReference type="EMBL" id="KAG1903031.1"/>
    </source>
</evidence>
<reference evidence="1" key="1">
    <citation type="journal article" date="2020" name="New Phytol.">
        <title>Comparative genomics reveals dynamic genome evolution in host specialist ectomycorrhizal fungi.</title>
        <authorList>
            <person name="Lofgren L.A."/>
            <person name="Nguyen N.H."/>
            <person name="Vilgalys R."/>
            <person name="Ruytinx J."/>
            <person name="Liao H.L."/>
            <person name="Branco S."/>
            <person name="Kuo A."/>
            <person name="LaButti K."/>
            <person name="Lipzen A."/>
            <person name="Andreopoulos W."/>
            <person name="Pangilinan J."/>
            <person name="Riley R."/>
            <person name="Hundley H."/>
            <person name="Na H."/>
            <person name="Barry K."/>
            <person name="Grigoriev I.V."/>
            <person name="Stajich J.E."/>
            <person name="Kennedy P.G."/>
        </authorList>
    </citation>
    <scope>NUCLEOTIDE SEQUENCE</scope>
    <source>
        <strain evidence="1">FC203</strain>
    </source>
</reference>
<dbReference type="EMBL" id="JABBWK010000014">
    <property type="protein sequence ID" value="KAG1903031.1"/>
    <property type="molecule type" value="Genomic_DNA"/>
</dbReference>
<dbReference type="AlphaFoldDB" id="A0AAD4EBR2"/>
<dbReference type="RefSeq" id="XP_041228606.1">
    <property type="nucleotide sequence ID" value="XM_041361110.1"/>
</dbReference>
<gene>
    <name evidence="1" type="ORF">F5891DRAFT_1020024</name>
</gene>
<dbReference type="Proteomes" id="UP001195769">
    <property type="component" value="Unassembled WGS sequence"/>
</dbReference>
<comment type="caution">
    <text evidence="1">The sequence shown here is derived from an EMBL/GenBank/DDBJ whole genome shotgun (WGS) entry which is preliminary data.</text>
</comment>
<dbReference type="GeneID" id="64655408"/>
<keyword evidence="2" id="KW-1185">Reference proteome</keyword>
<accession>A0AAD4EBR2</accession>
<sequence length="157" mass="17823">MLIQVVAYRSQFFVSVSILVRARAMLIHVVAHCSQFDQLCDTHCIEIQSKLLPVAPSLSPLVDVVQLISAVVIIFERSFYIYDERRNLQDKQRSRPSFYVALEQYILSPHAAAVRKDARNAVRAYRKAVATVPKSIAKVELVEAVLQIALNHRLPRP</sequence>
<organism evidence="1 2">
    <name type="scientific">Suillus fuscotomentosus</name>
    <dbReference type="NCBI Taxonomy" id="1912939"/>
    <lineage>
        <taxon>Eukaryota</taxon>
        <taxon>Fungi</taxon>
        <taxon>Dikarya</taxon>
        <taxon>Basidiomycota</taxon>
        <taxon>Agaricomycotina</taxon>
        <taxon>Agaricomycetes</taxon>
        <taxon>Agaricomycetidae</taxon>
        <taxon>Boletales</taxon>
        <taxon>Suillineae</taxon>
        <taxon>Suillaceae</taxon>
        <taxon>Suillus</taxon>
    </lineage>
</organism>